<dbReference type="SUPFAM" id="SSF57625">
    <property type="entry name" value="Invertebrate chitin-binding proteins"/>
    <property type="match status" value="5"/>
</dbReference>
<dbReference type="Gene3D" id="3.20.20.80">
    <property type="entry name" value="Glycosidases"/>
    <property type="match status" value="1"/>
</dbReference>
<name>B3M4M5_DROAN</name>
<dbReference type="GO" id="GO:0005576">
    <property type="term" value="C:extracellular region"/>
    <property type="evidence" value="ECO:0007669"/>
    <property type="project" value="InterPro"/>
</dbReference>
<dbReference type="eggNOG" id="ENOG502RXZX">
    <property type="taxonomic scope" value="Eukaryota"/>
</dbReference>
<keyword evidence="5" id="KW-0325">Glycoprotein</keyword>
<feature type="signal peptide" evidence="7">
    <location>
        <begin position="1"/>
        <end position="24"/>
    </location>
</feature>
<keyword evidence="1" id="KW-0147">Chitin-binding</keyword>
<dbReference type="Proteomes" id="UP000007801">
    <property type="component" value="Unassembled WGS sequence"/>
</dbReference>
<feature type="domain" description="Chitin-binding type-2" evidence="8">
    <location>
        <begin position="27"/>
        <end position="85"/>
    </location>
</feature>
<organism evidence="9 10">
    <name type="scientific">Drosophila ananassae</name>
    <name type="common">Fruit fly</name>
    <dbReference type="NCBI Taxonomy" id="7217"/>
    <lineage>
        <taxon>Eukaryota</taxon>
        <taxon>Metazoa</taxon>
        <taxon>Ecdysozoa</taxon>
        <taxon>Arthropoda</taxon>
        <taxon>Hexapoda</taxon>
        <taxon>Insecta</taxon>
        <taxon>Pterygota</taxon>
        <taxon>Neoptera</taxon>
        <taxon>Endopterygota</taxon>
        <taxon>Diptera</taxon>
        <taxon>Brachycera</taxon>
        <taxon>Muscomorpha</taxon>
        <taxon>Ephydroidea</taxon>
        <taxon>Drosophilidae</taxon>
        <taxon>Drosophila</taxon>
        <taxon>Sophophora</taxon>
    </lineage>
</organism>
<keyword evidence="4" id="KW-1015">Disulfide bond</keyword>
<sequence>MPKIDSRAVWTLLLVAGGLQVAAAQLANVCLNMENGSRLPLATHCARFVVCQNGDVSTIGSCPRGLHFNRELGECDFQWRAKCLGLAAFASPADQCTCDCCAEECSDAIDADEDTTAVTEDCDPATTSTKAPETEPTDSTDTDSTDTTDSTTDFDDTTNSSNTTPSPNLVAPAYCASSNPVCANQETGSYVDIPGICVRFYQCTNGCAVEQTCPGNTYFNPETKKCDNWWNVDCIPTADASDEIEGPSGTTCSNQGVCARQKDGVMLADPDSNGFFVCQCQCPIAMTCPDELKFNQTAQVCDWPKDNDSATEGSKVLCPGNLVYNATSDQCDYPANYVPEVSCNTTGVTICQDQPEGTLFPVDGKCNMFYKCNYNCAVEQYCPNNLIYDSSLGICDYPQNVECKWEYTPPSGPTAGPSGTACESNGRCLGKPEGIFLPSTTSCNEYVVCQCECEVEMSCPVGLYWDQDQRTCNYESKVTCAL</sequence>
<evidence type="ECO:0000256" key="2">
    <source>
        <dbReference type="ARBA" id="ARBA00022729"/>
    </source>
</evidence>
<feature type="chain" id="PRO_5005662629" description="Chitin-binding type-2 domain-containing protein" evidence="7">
    <location>
        <begin position="25"/>
        <end position="482"/>
    </location>
</feature>
<dbReference type="GO" id="GO:0008061">
    <property type="term" value="F:chitin binding"/>
    <property type="evidence" value="ECO:0007669"/>
    <property type="project" value="UniProtKB-KW"/>
</dbReference>
<dbReference type="SMR" id="B3M4M5"/>
<feature type="region of interest" description="Disordered" evidence="6">
    <location>
        <begin position="116"/>
        <end position="165"/>
    </location>
</feature>
<evidence type="ECO:0000256" key="7">
    <source>
        <dbReference type="SAM" id="SignalP"/>
    </source>
</evidence>
<gene>
    <name evidence="9" type="primary">Dana\GF25303</name>
    <name evidence="9" type="synonym">dana_GLEANR_9984</name>
    <name evidence="9" type="ORF">GF25303</name>
</gene>
<evidence type="ECO:0000256" key="3">
    <source>
        <dbReference type="ARBA" id="ARBA00022737"/>
    </source>
</evidence>
<keyword evidence="10" id="KW-1185">Reference proteome</keyword>
<proteinExistence type="predicted"/>
<dbReference type="InterPro" id="IPR036508">
    <property type="entry name" value="Chitin-bd_dom_sf"/>
</dbReference>
<dbReference type="PANTHER" id="PTHR23301:SF0">
    <property type="entry name" value="CHITIN-BINDING TYPE-2 DOMAIN-CONTAINING PROTEIN-RELATED"/>
    <property type="match status" value="1"/>
</dbReference>
<evidence type="ECO:0000313" key="10">
    <source>
        <dbReference type="Proteomes" id="UP000007801"/>
    </source>
</evidence>
<dbReference type="SMART" id="SM00494">
    <property type="entry name" value="ChtBD2"/>
    <property type="match status" value="5"/>
</dbReference>
<dbReference type="InterPro" id="IPR002557">
    <property type="entry name" value="Chitin-bd_dom"/>
</dbReference>
<dbReference type="STRING" id="7217.B3M4M5"/>
<feature type="domain" description="Chitin-binding type-2" evidence="8">
    <location>
        <begin position="179"/>
        <end position="236"/>
    </location>
</feature>
<feature type="compositionally biased region" description="Acidic residues" evidence="6">
    <location>
        <begin position="135"/>
        <end position="156"/>
    </location>
</feature>
<dbReference type="Pfam" id="PF01607">
    <property type="entry name" value="CBM_14"/>
    <property type="match status" value="5"/>
</dbReference>
<dbReference type="InParanoid" id="B3M4M5"/>
<feature type="domain" description="Chitin-binding type-2" evidence="8">
    <location>
        <begin position="425"/>
        <end position="482"/>
    </location>
</feature>
<keyword evidence="2 7" id="KW-0732">Signal</keyword>
<evidence type="ECO:0000259" key="8">
    <source>
        <dbReference type="PROSITE" id="PS50940"/>
    </source>
</evidence>
<dbReference type="OMA" id="VEQYCPN"/>
<dbReference type="EMBL" id="CH902618">
    <property type="protein sequence ID" value="EDV39424.1"/>
    <property type="molecule type" value="Genomic_DNA"/>
</dbReference>
<dbReference type="GeneID" id="6507926"/>
<evidence type="ECO:0000256" key="4">
    <source>
        <dbReference type="ARBA" id="ARBA00023157"/>
    </source>
</evidence>
<protein>
    <recommendedName>
        <fullName evidence="8">Chitin-binding type-2 domain-containing protein</fullName>
    </recommendedName>
</protein>
<feature type="domain" description="Chitin-binding type-2" evidence="8">
    <location>
        <begin position="348"/>
        <end position="405"/>
    </location>
</feature>
<dbReference type="InterPro" id="IPR051940">
    <property type="entry name" value="Chitin_bind-dev_reg"/>
</dbReference>
<evidence type="ECO:0000256" key="5">
    <source>
        <dbReference type="ARBA" id="ARBA00023180"/>
    </source>
</evidence>
<dbReference type="PhylomeDB" id="B3M4M5"/>
<evidence type="ECO:0000256" key="1">
    <source>
        <dbReference type="ARBA" id="ARBA00022669"/>
    </source>
</evidence>
<dbReference type="AlphaFoldDB" id="B3M4M5"/>
<dbReference type="Gene3D" id="2.170.140.10">
    <property type="entry name" value="Chitin binding domain"/>
    <property type="match status" value="4"/>
</dbReference>
<dbReference type="OrthoDB" id="6059830at2759"/>
<dbReference type="PROSITE" id="PS50940">
    <property type="entry name" value="CHIT_BIND_II"/>
    <property type="match status" value="4"/>
</dbReference>
<evidence type="ECO:0000313" key="9">
    <source>
        <dbReference type="EMBL" id="EDV39424.1"/>
    </source>
</evidence>
<dbReference type="KEGG" id="dan:6507926"/>
<keyword evidence="3" id="KW-0677">Repeat</keyword>
<evidence type="ECO:0000256" key="6">
    <source>
        <dbReference type="SAM" id="MobiDB-lite"/>
    </source>
</evidence>
<dbReference type="HOGENOM" id="CLU_567754_0_0_1"/>
<reference evidence="9 10" key="1">
    <citation type="journal article" date="2007" name="Nature">
        <title>Evolution of genes and genomes on the Drosophila phylogeny.</title>
        <authorList>
            <consortium name="Drosophila 12 Genomes Consortium"/>
            <person name="Clark A.G."/>
            <person name="Eisen M.B."/>
            <person name="Smith D.R."/>
            <person name="Bergman C.M."/>
            <person name="Oliver B."/>
            <person name="Markow T.A."/>
            <person name="Kaufman T.C."/>
            <person name="Kellis M."/>
            <person name="Gelbart W."/>
            <person name="Iyer V.N."/>
            <person name="Pollard D.A."/>
            <person name="Sackton T.B."/>
            <person name="Larracuente A.M."/>
            <person name="Singh N.D."/>
            <person name="Abad J.P."/>
            <person name="Abt D.N."/>
            <person name="Adryan B."/>
            <person name="Aguade M."/>
            <person name="Akashi H."/>
            <person name="Anderson W.W."/>
            <person name="Aquadro C.F."/>
            <person name="Ardell D.H."/>
            <person name="Arguello R."/>
            <person name="Artieri C.G."/>
            <person name="Barbash D.A."/>
            <person name="Barker D."/>
            <person name="Barsanti P."/>
            <person name="Batterham P."/>
            <person name="Batzoglou S."/>
            <person name="Begun D."/>
            <person name="Bhutkar A."/>
            <person name="Blanco E."/>
            <person name="Bosak S.A."/>
            <person name="Bradley R.K."/>
            <person name="Brand A.D."/>
            <person name="Brent M.R."/>
            <person name="Brooks A.N."/>
            <person name="Brown R.H."/>
            <person name="Butlin R.K."/>
            <person name="Caggese C."/>
            <person name="Calvi B.R."/>
            <person name="Bernardo de Carvalho A."/>
            <person name="Caspi A."/>
            <person name="Castrezana S."/>
            <person name="Celniker S.E."/>
            <person name="Chang J.L."/>
            <person name="Chapple C."/>
            <person name="Chatterji S."/>
            <person name="Chinwalla A."/>
            <person name="Civetta A."/>
            <person name="Clifton S.W."/>
            <person name="Comeron J.M."/>
            <person name="Costello J.C."/>
            <person name="Coyne J.A."/>
            <person name="Daub J."/>
            <person name="David R.G."/>
            <person name="Delcher A.L."/>
            <person name="Delehaunty K."/>
            <person name="Do C.B."/>
            <person name="Ebling H."/>
            <person name="Edwards K."/>
            <person name="Eickbush T."/>
            <person name="Evans J.D."/>
            <person name="Filipski A."/>
            <person name="Findeiss S."/>
            <person name="Freyhult E."/>
            <person name="Fulton L."/>
            <person name="Fulton R."/>
            <person name="Garcia A.C."/>
            <person name="Gardiner A."/>
            <person name="Garfield D.A."/>
            <person name="Garvin B.E."/>
            <person name="Gibson G."/>
            <person name="Gilbert D."/>
            <person name="Gnerre S."/>
            <person name="Godfrey J."/>
            <person name="Good R."/>
            <person name="Gotea V."/>
            <person name="Gravely B."/>
            <person name="Greenberg A.J."/>
            <person name="Griffiths-Jones S."/>
            <person name="Gross S."/>
            <person name="Guigo R."/>
            <person name="Gustafson E.A."/>
            <person name="Haerty W."/>
            <person name="Hahn M.W."/>
            <person name="Halligan D.L."/>
            <person name="Halpern A.L."/>
            <person name="Halter G.M."/>
            <person name="Han M.V."/>
            <person name="Heger A."/>
            <person name="Hillier L."/>
            <person name="Hinrichs A.S."/>
            <person name="Holmes I."/>
            <person name="Hoskins R.A."/>
            <person name="Hubisz M.J."/>
            <person name="Hultmark D."/>
            <person name="Huntley M.A."/>
            <person name="Jaffe D.B."/>
            <person name="Jagadeeshan S."/>
            <person name="Jeck W.R."/>
            <person name="Johnson J."/>
            <person name="Jones C.D."/>
            <person name="Jordan W.C."/>
            <person name="Karpen G.H."/>
            <person name="Kataoka E."/>
            <person name="Keightley P.D."/>
            <person name="Kheradpour P."/>
            <person name="Kirkness E.F."/>
            <person name="Koerich L.B."/>
            <person name="Kristiansen K."/>
            <person name="Kudrna D."/>
            <person name="Kulathinal R.J."/>
            <person name="Kumar S."/>
            <person name="Kwok R."/>
            <person name="Lander E."/>
            <person name="Langley C.H."/>
            <person name="Lapoint R."/>
            <person name="Lazzaro B.P."/>
            <person name="Lee S.J."/>
            <person name="Levesque L."/>
            <person name="Li R."/>
            <person name="Lin C.F."/>
            <person name="Lin M.F."/>
            <person name="Lindblad-Toh K."/>
            <person name="Llopart A."/>
            <person name="Long M."/>
            <person name="Low L."/>
            <person name="Lozovsky E."/>
            <person name="Lu J."/>
            <person name="Luo M."/>
            <person name="Machado C.A."/>
            <person name="Makalowski W."/>
            <person name="Marzo M."/>
            <person name="Matsuda M."/>
            <person name="Matzkin L."/>
            <person name="McAllister B."/>
            <person name="McBride C.S."/>
            <person name="McKernan B."/>
            <person name="McKernan K."/>
            <person name="Mendez-Lago M."/>
            <person name="Minx P."/>
            <person name="Mollenhauer M.U."/>
            <person name="Montooth K."/>
            <person name="Mount S.M."/>
            <person name="Mu X."/>
            <person name="Myers E."/>
            <person name="Negre B."/>
            <person name="Newfeld S."/>
            <person name="Nielsen R."/>
            <person name="Noor M.A."/>
            <person name="O'Grady P."/>
            <person name="Pachter L."/>
            <person name="Papaceit M."/>
            <person name="Parisi M.J."/>
            <person name="Parisi M."/>
            <person name="Parts L."/>
            <person name="Pedersen J.S."/>
            <person name="Pesole G."/>
            <person name="Phillippy A.M."/>
            <person name="Ponting C.P."/>
            <person name="Pop M."/>
            <person name="Porcelli D."/>
            <person name="Powell J.R."/>
            <person name="Prohaska S."/>
            <person name="Pruitt K."/>
            <person name="Puig M."/>
            <person name="Quesneville H."/>
            <person name="Ram K.R."/>
            <person name="Rand D."/>
            <person name="Rasmussen M.D."/>
            <person name="Reed L.K."/>
            <person name="Reenan R."/>
            <person name="Reily A."/>
            <person name="Remington K.A."/>
            <person name="Rieger T.T."/>
            <person name="Ritchie M.G."/>
            <person name="Robin C."/>
            <person name="Rogers Y.H."/>
            <person name="Rohde C."/>
            <person name="Rozas J."/>
            <person name="Rubenfield M.J."/>
            <person name="Ruiz A."/>
            <person name="Russo S."/>
            <person name="Salzberg S.L."/>
            <person name="Sanchez-Gracia A."/>
            <person name="Saranga D.J."/>
            <person name="Sato H."/>
            <person name="Schaeffer S.W."/>
            <person name="Schatz M.C."/>
            <person name="Schlenke T."/>
            <person name="Schwartz R."/>
            <person name="Segarra C."/>
            <person name="Singh R.S."/>
            <person name="Sirot L."/>
            <person name="Sirota M."/>
            <person name="Sisneros N.B."/>
            <person name="Smith C.D."/>
            <person name="Smith T.F."/>
            <person name="Spieth J."/>
            <person name="Stage D.E."/>
            <person name="Stark A."/>
            <person name="Stephan W."/>
            <person name="Strausberg R.L."/>
            <person name="Strempel S."/>
            <person name="Sturgill D."/>
            <person name="Sutton G."/>
            <person name="Sutton G.G."/>
            <person name="Tao W."/>
            <person name="Teichmann S."/>
            <person name="Tobari Y.N."/>
            <person name="Tomimura Y."/>
            <person name="Tsolas J.M."/>
            <person name="Valente V.L."/>
            <person name="Venter E."/>
            <person name="Venter J.C."/>
            <person name="Vicario S."/>
            <person name="Vieira F.G."/>
            <person name="Vilella A.J."/>
            <person name="Villasante A."/>
            <person name="Walenz B."/>
            <person name="Wang J."/>
            <person name="Wasserman M."/>
            <person name="Watts T."/>
            <person name="Wilson D."/>
            <person name="Wilson R.K."/>
            <person name="Wing R.A."/>
            <person name="Wolfner M.F."/>
            <person name="Wong A."/>
            <person name="Wong G.K."/>
            <person name="Wu C.I."/>
            <person name="Wu G."/>
            <person name="Yamamoto D."/>
            <person name="Yang H.P."/>
            <person name="Yang S.P."/>
            <person name="Yorke J.A."/>
            <person name="Yoshida K."/>
            <person name="Zdobnov E."/>
            <person name="Zhang P."/>
            <person name="Zhang Y."/>
            <person name="Zimin A.V."/>
            <person name="Baldwin J."/>
            <person name="Abdouelleil A."/>
            <person name="Abdulkadir J."/>
            <person name="Abebe A."/>
            <person name="Abera B."/>
            <person name="Abreu J."/>
            <person name="Acer S.C."/>
            <person name="Aftuck L."/>
            <person name="Alexander A."/>
            <person name="An P."/>
            <person name="Anderson E."/>
            <person name="Anderson S."/>
            <person name="Arachi H."/>
            <person name="Azer M."/>
            <person name="Bachantsang P."/>
            <person name="Barry A."/>
            <person name="Bayul T."/>
            <person name="Berlin A."/>
            <person name="Bessette D."/>
            <person name="Bloom T."/>
            <person name="Blye J."/>
            <person name="Boguslavskiy L."/>
            <person name="Bonnet C."/>
            <person name="Boukhgalter B."/>
            <person name="Bourzgui I."/>
            <person name="Brown A."/>
            <person name="Cahill P."/>
            <person name="Channer S."/>
            <person name="Cheshatsang Y."/>
            <person name="Chuda L."/>
            <person name="Citroen M."/>
            <person name="Collymore A."/>
            <person name="Cooke P."/>
            <person name="Costello M."/>
            <person name="D'Aco K."/>
            <person name="Daza R."/>
            <person name="De Haan G."/>
            <person name="DeGray S."/>
            <person name="DeMaso C."/>
            <person name="Dhargay N."/>
            <person name="Dooley K."/>
            <person name="Dooley E."/>
            <person name="Doricent M."/>
            <person name="Dorje P."/>
            <person name="Dorjee K."/>
            <person name="Dupes A."/>
            <person name="Elong R."/>
            <person name="Falk J."/>
            <person name="Farina A."/>
            <person name="Faro S."/>
            <person name="Ferguson D."/>
            <person name="Fisher S."/>
            <person name="Foley C.D."/>
            <person name="Franke A."/>
            <person name="Friedrich D."/>
            <person name="Gadbois L."/>
            <person name="Gearin G."/>
            <person name="Gearin C.R."/>
            <person name="Giannoukos G."/>
            <person name="Goode T."/>
            <person name="Graham J."/>
            <person name="Grandbois E."/>
            <person name="Grewal S."/>
            <person name="Gyaltsen K."/>
            <person name="Hafez N."/>
            <person name="Hagos B."/>
            <person name="Hall J."/>
            <person name="Henson C."/>
            <person name="Hollinger A."/>
            <person name="Honan T."/>
            <person name="Huard M.D."/>
            <person name="Hughes L."/>
            <person name="Hurhula B."/>
            <person name="Husby M.E."/>
            <person name="Kamat A."/>
            <person name="Kanga B."/>
            <person name="Kashin S."/>
            <person name="Khazanovich D."/>
            <person name="Kisner P."/>
            <person name="Lance K."/>
            <person name="Lara M."/>
            <person name="Lee W."/>
            <person name="Lennon N."/>
            <person name="Letendre F."/>
            <person name="LeVine R."/>
            <person name="Lipovsky A."/>
            <person name="Liu X."/>
            <person name="Liu J."/>
            <person name="Liu S."/>
            <person name="Lokyitsang T."/>
            <person name="Lokyitsang Y."/>
            <person name="Lubonja R."/>
            <person name="Lui A."/>
            <person name="MacDonald P."/>
            <person name="Magnisalis V."/>
            <person name="Maru K."/>
            <person name="Matthews C."/>
            <person name="McCusker W."/>
            <person name="McDonough S."/>
            <person name="Mehta T."/>
            <person name="Meldrim J."/>
            <person name="Meneus L."/>
            <person name="Mihai O."/>
            <person name="Mihalev A."/>
            <person name="Mihova T."/>
            <person name="Mittelman R."/>
            <person name="Mlenga V."/>
            <person name="Montmayeur A."/>
            <person name="Mulrain L."/>
            <person name="Navidi A."/>
            <person name="Naylor J."/>
            <person name="Negash T."/>
            <person name="Nguyen T."/>
            <person name="Nguyen N."/>
            <person name="Nicol R."/>
            <person name="Norbu C."/>
            <person name="Norbu N."/>
            <person name="Novod N."/>
            <person name="O'Neill B."/>
            <person name="Osman S."/>
            <person name="Markiewicz E."/>
            <person name="Oyono O.L."/>
            <person name="Patti C."/>
            <person name="Phunkhang P."/>
            <person name="Pierre F."/>
            <person name="Priest M."/>
            <person name="Raghuraman S."/>
            <person name="Rege F."/>
            <person name="Reyes R."/>
            <person name="Rise C."/>
            <person name="Rogov P."/>
            <person name="Ross K."/>
            <person name="Ryan E."/>
            <person name="Settipalli S."/>
            <person name="Shea T."/>
            <person name="Sherpa N."/>
            <person name="Shi L."/>
            <person name="Shih D."/>
            <person name="Sparrow T."/>
            <person name="Spaulding J."/>
            <person name="Stalker J."/>
            <person name="Stange-Thomann N."/>
            <person name="Stavropoulos S."/>
            <person name="Stone C."/>
            <person name="Strader C."/>
            <person name="Tesfaye S."/>
            <person name="Thomson T."/>
            <person name="Thoulutsang Y."/>
            <person name="Thoulutsang D."/>
            <person name="Topham K."/>
            <person name="Topping I."/>
            <person name="Tsamla T."/>
            <person name="Vassiliev H."/>
            <person name="Vo A."/>
            <person name="Wangchuk T."/>
            <person name="Wangdi T."/>
            <person name="Weiand M."/>
            <person name="Wilkinson J."/>
            <person name="Wilson A."/>
            <person name="Yadav S."/>
            <person name="Young G."/>
            <person name="Yu Q."/>
            <person name="Zembek L."/>
            <person name="Zhong D."/>
            <person name="Zimmer A."/>
            <person name="Zwirko Z."/>
            <person name="Jaffe D.B."/>
            <person name="Alvarez P."/>
            <person name="Brockman W."/>
            <person name="Butler J."/>
            <person name="Chin C."/>
            <person name="Gnerre S."/>
            <person name="Grabherr M."/>
            <person name="Kleber M."/>
            <person name="Mauceli E."/>
            <person name="MacCallum I."/>
        </authorList>
    </citation>
    <scope>NUCLEOTIDE SEQUENCE [LARGE SCALE GENOMIC DNA]</scope>
    <source>
        <strain evidence="10">Tucson 14024-0371.13</strain>
    </source>
</reference>
<accession>B3M4M5</accession>
<dbReference type="PANTHER" id="PTHR23301">
    <property type="entry name" value="CHITIN BINDING PERITROPHIN-A"/>
    <property type="match status" value="1"/>
</dbReference>